<dbReference type="SUPFAM" id="SSF52518">
    <property type="entry name" value="Thiamin diphosphate-binding fold (THDP-binding)"/>
    <property type="match status" value="2"/>
</dbReference>
<dbReference type="InterPro" id="IPR012000">
    <property type="entry name" value="Thiamin_PyroP_enz_cen_dom"/>
</dbReference>
<dbReference type="GO" id="GO:0030976">
    <property type="term" value="F:thiamine pyrophosphate binding"/>
    <property type="evidence" value="ECO:0007669"/>
    <property type="project" value="InterPro"/>
</dbReference>
<evidence type="ECO:0000313" key="15">
    <source>
        <dbReference type="EMBL" id="RCK57796.1"/>
    </source>
</evidence>
<evidence type="ECO:0000256" key="7">
    <source>
        <dbReference type="ARBA" id="ARBA00023239"/>
    </source>
</evidence>
<gene>
    <name evidence="15" type="primary">PDC11_2</name>
    <name evidence="15" type="ORF">Cantr_06318</name>
</gene>
<feature type="binding site" evidence="10">
    <location>
        <position position="487"/>
    </location>
    <ligand>
        <name>Mg(2+)</name>
        <dbReference type="ChEBI" id="CHEBI:18420"/>
    </ligand>
</feature>
<evidence type="ECO:0000256" key="6">
    <source>
        <dbReference type="ARBA" id="ARBA00023052"/>
    </source>
</evidence>
<dbReference type="Proteomes" id="UP000253472">
    <property type="component" value="Unassembled WGS sequence"/>
</dbReference>
<dbReference type="STRING" id="5486.A0A367XW00"/>
<evidence type="ECO:0000313" key="16">
    <source>
        <dbReference type="Proteomes" id="UP000253472"/>
    </source>
</evidence>
<dbReference type="Pfam" id="PF02776">
    <property type="entry name" value="TPP_enzyme_N"/>
    <property type="match status" value="1"/>
</dbReference>
<dbReference type="GO" id="GO:0005634">
    <property type="term" value="C:nucleus"/>
    <property type="evidence" value="ECO:0007669"/>
    <property type="project" value="TreeGrafter"/>
</dbReference>
<dbReference type="InterPro" id="IPR029061">
    <property type="entry name" value="THDP-binding"/>
</dbReference>
<dbReference type="InterPro" id="IPR047214">
    <property type="entry name" value="TPP_PDC_IPDC"/>
</dbReference>
<organism evidence="15 16">
    <name type="scientific">Candida viswanathii</name>
    <dbReference type="NCBI Taxonomy" id="5486"/>
    <lineage>
        <taxon>Eukaryota</taxon>
        <taxon>Fungi</taxon>
        <taxon>Dikarya</taxon>
        <taxon>Ascomycota</taxon>
        <taxon>Saccharomycotina</taxon>
        <taxon>Pichiomycetes</taxon>
        <taxon>Debaryomycetaceae</taxon>
        <taxon>Candida/Lodderomyces clade</taxon>
        <taxon>Candida</taxon>
    </lineage>
</organism>
<comment type="caution">
    <text evidence="15">The sequence shown here is derived from an EMBL/GenBank/DDBJ whole genome shotgun (WGS) entry which is preliminary data.</text>
</comment>
<evidence type="ECO:0000259" key="14">
    <source>
        <dbReference type="Pfam" id="PF02776"/>
    </source>
</evidence>
<dbReference type="PANTHER" id="PTHR43452">
    <property type="entry name" value="PYRUVATE DECARBOXYLASE"/>
    <property type="match status" value="1"/>
</dbReference>
<feature type="domain" description="Thiamine pyrophosphate enzyme central" evidence="12">
    <location>
        <begin position="212"/>
        <end position="332"/>
    </location>
</feature>
<keyword evidence="5 10" id="KW-0460">Magnesium</keyword>
<proteinExistence type="inferred from homology"/>
<dbReference type="CDD" id="cd07038">
    <property type="entry name" value="TPP_PYR_PDC_IPDC_like"/>
    <property type="match status" value="1"/>
</dbReference>
<dbReference type="GO" id="GO:0000287">
    <property type="term" value="F:magnesium ion binding"/>
    <property type="evidence" value="ECO:0007669"/>
    <property type="project" value="InterPro"/>
</dbReference>
<dbReference type="FunFam" id="3.40.50.970:FF:000019">
    <property type="entry name" value="Pyruvate decarboxylase isozyme"/>
    <property type="match status" value="1"/>
</dbReference>
<evidence type="ECO:0000256" key="3">
    <source>
        <dbReference type="ARBA" id="ARBA00022723"/>
    </source>
</evidence>
<dbReference type="InterPro" id="IPR011766">
    <property type="entry name" value="TPP_enzyme_TPP-bd"/>
</dbReference>
<dbReference type="InterPro" id="IPR012001">
    <property type="entry name" value="Thiamin_PyroP_enz_TPP-bd_dom"/>
</dbReference>
<comment type="cofactor">
    <cofactor evidence="10">
        <name>Mg(2+)</name>
        <dbReference type="ChEBI" id="CHEBI:18420"/>
    </cofactor>
    <text evidence="10">Binds 1 Mg(2+) per subunit.</text>
</comment>
<dbReference type="EMBL" id="QLNQ01000028">
    <property type="protein sequence ID" value="RCK57796.1"/>
    <property type="molecule type" value="Genomic_DNA"/>
</dbReference>
<evidence type="ECO:0000256" key="10">
    <source>
        <dbReference type="PIRSR" id="PIRSR036565-2"/>
    </source>
</evidence>
<sequence>MSEETISLGTYLFRRLSQDPIGIKNIFGVPGDFNLSLLDKIDDVEGLNWVGSVNELNAGYAADGYTRVKNGFNKGSLSALVTTFGVGELLAINAIAGAYSEHIAIVHIVGTPSTESAKKQLLLHHTLGNGDFTVFHKISSFISATTAGLTDPDTAADEIDRVIESAYINQRPTYLGFPSNMVDVQVPVSKLDKPLNLTPPANNPKIQSEVLSDIIALIETAKDPVIIIDACCGRHNATPEAQKLIELTKFKFAVTPMAKGSKDIDESDPKFIGCYVGDLSYPRVKELVESSDLVLSLGAVLSDFNTGSFSYSLDNAKVVEFHSDYTQIKSAQYPGIRMKELLGKLVEEPELVKTCSKIPAKKLVTDNFEPLVLPPDHKLTQSWLWSNLGNWLKEGDVIVTETGTSNFGIVQTKFPKNAVGISQVLWGSIGYSVGSAAGAVIAAEELDPSRRVILFVGDGSLQLTVQEISTMARHKNNIYIFVLNNNGFTIERLIHGPEAGYNSIQEWENAELLKTFKATNYESFTVKTVGELDKVFKDEKFAVNDKIRLVEIMLDTFDAPENLVKQAERSANTNK</sequence>
<keyword evidence="4" id="KW-0210">Decarboxylase</keyword>
<accession>A0A367XW00</accession>
<dbReference type="Gene3D" id="3.40.50.970">
    <property type="match status" value="2"/>
</dbReference>
<keyword evidence="7" id="KW-0456">Lyase</keyword>
<dbReference type="PANTHER" id="PTHR43452:SF30">
    <property type="entry name" value="PYRUVATE DECARBOXYLASE ISOZYME 1-RELATED"/>
    <property type="match status" value="1"/>
</dbReference>
<dbReference type="AlphaFoldDB" id="A0A367XW00"/>
<feature type="binding site" evidence="9">
    <location>
        <position position="491"/>
    </location>
    <ligand>
        <name>pyruvate</name>
        <dbReference type="ChEBI" id="CHEBI:15361"/>
        <label>1</label>
        <note>substrate; ligand shared between two neighboring subunits</note>
    </ligand>
</feature>
<dbReference type="Pfam" id="PF00205">
    <property type="entry name" value="TPP_enzyme_M"/>
    <property type="match status" value="1"/>
</dbReference>
<name>A0A367XW00_9ASCO</name>
<keyword evidence="3 10" id="KW-0479">Metal-binding</keyword>
<keyword evidence="15" id="KW-0670">Pyruvate</keyword>
<dbReference type="GO" id="GO:0000949">
    <property type="term" value="P:aromatic amino acid family catabolic process to alcohol via Ehrlich pathway"/>
    <property type="evidence" value="ECO:0007669"/>
    <property type="project" value="TreeGrafter"/>
</dbReference>
<feature type="binding site" evidence="9">
    <location>
        <position position="32"/>
    </location>
    <ligand>
        <name>pyruvate</name>
        <dbReference type="ChEBI" id="CHEBI:15361"/>
        <label>1</label>
        <note>substrate; ligand shared between two neighboring subunits</note>
    </ligand>
</feature>
<dbReference type="InterPro" id="IPR000399">
    <property type="entry name" value="TPP-bd_CS"/>
</dbReference>
<feature type="domain" description="Thiamine pyrophosphate enzyme TPP-binding" evidence="13">
    <location>
        <begin position="421"/>
        <end position="539"/>
    </location>
</feature>
<dbReference type="GO" id="GO:0005829">
    <property type="term" value="C:cytosol"/>
    <property type="evidence" value="ECO:0007669"/>
    <property type="project" value="TreeGrafter"/>
</dbReference>
<dbReference type="InterPro" id="IPR047213">
    <property type="entry name" value="TPP_PYR_PDC_IPDC-like"/>
</dbReference>
<keyword evidence="16" id="KW-1185">Reference proteome</keyword>
<feature type="binding site" evidence="9">
    <location>
        <position position="167"/>
    </location>
    <ligand>
        <name>pyruvate</name>
        <dbReference type="ChEBI" id="CHEBI:15361"/>
        <label>2</label>
        <note>allosteric activator</note>
    </ligand>
</feature>
<evidence type="ECO:0000256" key="5">
    <source>
        <dbReference type="ARBA" id="ARBA00022842"/>
    </source>
</evidence>
<evidence type="ECO:0000259" key="13">
    <source>
        <dbReference type="Pfam" id="PF02775"/>
    </source>
</evidence>
<dbReference type="FunFam" id="3.40.50.970:FF:000024">
    <property type="entry name" value="Pyruvate decarboxylase isozyme"/>
    <property type="match status" value="1"/>
</dbReference>
<evidence type="ECO:0000256" key="1">
    <source>
        <dbReference type="ARBA" id="ARBA00001964"/>
    </source>
</evidence>
<dbReference type="InterPro" id="IPR029035">
    <property type="entry name" value="DHS-like_NAD/FAD-binding_dom"/>
</dbReference>
<dbReference type="PIRSF" id="PIRSF036565">
    <property type="entry name" value="Pyruvt_ip_decrb"/>
    <property type="match status" value="1"/>
</dbReference>
<dbReference type="SUPFAM" id="SSF52467">
    <property type="entry name" value="DHS-like NAD/FAD-binding domain"/>
    <property type="match status" value="1"/>
</dbReference>
<protein>
    <submittedName>
        <fullName evidence="15">Pyruvate decarboxylase</fullName>
    </submittedName>
</protein>
<comment type="similarity">
    <text evidence="2 11">Belongs to the TPP enzyme family.</text>
</comment>
<comment type="catalytic activity">
    <reaction evidence="8">
        <text>pyruvate + H(+) = acetaldehyde + CO2</text>
        <dbReference type="Rhea" id="RHEA:45484"/>
        <dbReference type="ChEBI" id="CHEBI:15343"/>
        <dbReference type="ChEBI" id="CHEBI:15361"/>
        <dbReference type="ChEBI" id="CHEBI:15378"/>
        <dbReference type="ChEBI" id="CHEBI:16526"/>
    </reaction>
</comment>
<dbReference type="GO" id="GO:0004737">
    <property type="term" value="F:pyruvate decarboxylase activity"/>
    <property type="evidence" value="ECO:0007669"/>
    <property type="project" value="TreeGrafter"/>
</dbReference>
<dbReference type="OrthoDB" id="3970464at2759"/>
<feature type="binding site" evidence="9">
    <location>
        <position position="125"/>
    </location>
    <ligand>
        <name>pyruvate</name>
        <dbReference type="ChEBI" id="CHEBI:15361"/>
        <label>1</label>
        <note>substrate; ligand shared between two neighboring subunits</note>
    </ligand>
</feature>
<evidence type="ECO:0000256" key="9">
    <source>
        <dbReference type="PIRSR" id="PIRSR036565-1"/>
    </source>
</evidence>
<reference evidence="15 16" key="1">
    <citation type="submission" date="2018-06" db="EMBL/GenBank/DDBJ databases">
        <title>Whole genome sequencing of Candida tropicalis (genome annotated by CSBL at Korea University).</title>
        <authorList>
            <person name="Ahn J."/>
        </authorList>
    </citation>
    <scope>NUCLEOTIDE SEQUENCE [LARGE SCALE GENOMIC DNA]</scope>
    <source>
        <strain evidence="15 16">ATCC 20962</strain>
    </source>
</reference>
<dbReference type="CDD" id="cd02005">
    <property type="entry name" value="TPP_PDC_IPDC"/>
    <property type="match status" value="1"/>
</dbReference>
<dbReference type="InterPro" id="IPR012110">
    <property type="entry name" value="PDC/IPDC-like"/>
</dbReference>
<dbReference type="Gene3D" id="3.40.50.1220">
    <property type="entry name" value="TPP-binding domain"/>
    <property type="match status" value="1"/>
</dbReference>
<evidence type="ECO:0000256" key="2">
    <source>
        <dbReference type="ARBA" id="ARBA00007812"/>
    </source>
</evidence>
<evidence type="ECO:0000256" key="4">
    <source>
        <dbReference type="ARBA" id="ARBA00022793"/>
    </source>
</evidence>
<evidence type="ECO:0000256" key="11">
    <source>
        <dbReference type="RuleBase" id="RU362132"/>
    </source>
</evidence>
<feature type="domain" description="Thiamine pyrophosphate enzyme N-terminal TPP-binding" evidence="14">
    <location>
        <begin position="8"/>
        <end position="124"/>
    </location>
</feature>
<feature type="binding site" evidence="10">
    <location>
        <position position="458"/>
    </location>
    <ligand>
        <name>Mg(2+)</name>
        <dbReference type="ChEBI" id="CHEBI:18420"/>
    </ligand>
</feature>
<dbReference type="Pfam" id="PF02775">
    <property type="entry name" value="TPP_enzyme_C"/>
    <property type="match status" value="1"/>
</dbReference>
<evidence type="ECO:0000259" key="12">
    <source>
        <dbReference type="Pfam" id="PF00205"/>
    </source>
</evidence>
<comment type="cofactor">
    <cofactor evidence="1">
        <name>thiamine diphosphate</name>
        <dbReference type="ChEBI" id="CHEBI:58937"/>
    </cofactor>
</comment>
<evidence type="ECO:0000256" key="8">
    <source>
        <dbReference type="ARBA" id="ARBA00048578"/>
    </source>
</evidence>
<keyword evidence="6 11" id="KW-0786">Thiamine pyrophosphate</keyword>
<feature type="binding site" evidence="10">
    <location>
        <position position="485"/>
    </location>
    <ligand>
        <name>Mg(2+)</name>
        <dbReference type="ChEBI" id="CHEBI:18420"/>
    </ligand>
</feature>
<dbReference type="PROSITE" id="PS00187">
    <property type="entry name" value="TPP_ENZYMES"/>
    <property type="match status" value="1"/>
</dbReference>